<feature type="compositionally biased region" description="Basic and acidic residues" evidence="1">
    <location>
        <begin position="267"/>
        <end position="287"/>
    </location>
</feature>
<reference evidence="2" key="2">
    <citation type="submission" date="2010-11" db="EMBL/GenBank/DDBJ databases">
        <authorList>
            <consortium name="The Broad Institute Genome Sequencing Platform"/>
            <person name="Earl A."/>
            <person name="Ward D."/>
            <person name="Feldgarden M."/>
            <person name="Gevers D."/>
            <person name="Butler R."/>
            <person name="Young S.K."/>
            <person name="Zeng Q."/>
            <person name="Gargeya S."/>
            <person name="Fitzgerald M."/>
            <person name="Haas B."/>
            <person name="Abouelleil A."/>
            <person name="Alvarado L."/>
            <person name="Arachchi H.M."/>
            <person name="Berlin A."/>
            <person name="Brown A."/>
            <person name="Chapman S.B."/>
            <person name="Chen Z."/>
            <person name="Dunbar C."/>
            <person name="Freedman E."/>
            <person name="Gearin G."/>
            <person name="Gellesch M."/>
            <person name="Goldberg J."/>
            <person name="Griggs A."/>
            <person name="Gujja S."/>
            <person name="Heilman E."/>
            <person name="Heiman D."/>
            <person name="Howarth C."/>
            <person name="Larson L."/>
            <person name="Lui A."/>
            <person name="MacDonald P.J.P."/>
            <person name="Mehta T."/>
            <person name="Montmayeur A."/>
            <person name="Murphy C."/>
            <person name="Neiman D."/>
            <person name="Pearson M."/>
            <person name="Priest M."/>
            <person name="Roberts A."/>
            <person name="Saif S."/>
            <person name="Shea T."/>
            <person name="Shenoy N."/>
            <person name="Sisk P."/>
            <person name="Stolte C."/>
            <person name="Sykes S."/>
            <person name="White J."/>
            <person name="Yandava C."/>
            <person name="Wortman J."/>
            <person name="Nusbaum C."/>
            <person name="Birren B."/>
        </authorList>
    </citation>
    <scope>NUCLEOTIDE SEQUENCE</scope>
    <source>
        <strain evidence="2">P1A1 Lamole</strain>
    </source>
</reference>
<gene>
    <name evidence="2" type="ORF">MVLG_01266</name>
</gene>
<dbReference type="EMBL" id="GL541649">
    <property type="protein sequence ID" value="KDE08485.1"/>
    <property type="molecule type" value="Genomic_DNA"/>
</dbReference>
<reference evidence="4" key="1">
    <citation type="submission" date="2010-11" db="EMBL/GenBank/DDBJ databases">
        <title>The genome sequence of Microbotryum violaceum strain p1A1 Lamole.</title>
        <authorList>
            <person name="Cuomo C."/>
            <person name="Perlin M."/>
            <person name="Young S.K."/>
            <person name="Zeng Q."/>
            <person name="Gargeya S."/>
            <person name="Alvarado L."/>
            <person name="Berlin A."/>
            <person name="Chapman S.B."/>
            <person name="Chen Z."/>
            <person name="Freedman E."/>
            <person name="Gellesch M."/>
            <person name="Goldberg J."/>
            <person name="Griggs A."/>
            <person name="Gujja S."/>
            <person name="Heilman E."/>
            <person name="Heiman D."/>
            <person name="Howarth C."/>
            <person name="Mehta T."/>
            <person name="Neiman D."/>
            <person name="Pearson M."/>
            <person name="Roberts A."/>
            <person name="Saif S."/>
            <person name="Shea T."/>
            <person name="Shenoy N."/>
            <person name="Sisk P."/>
            <person name="Stolte C."/>
            <person name="Sykes S."/>
            <person name="White J."/>
            <person name="Yandava C."/>
            <person name="Haas B."/>
            <person name="Nusbaum C."/>
            <person name="Birren B."/>
        </authorList>
    </citation>
    <scope>NUCLEOTIDE SEQUENCE [LARGE SCALE GENOMIC DNA]</scope>
    <source>
        <strain evidence="4">p1A1 Lamole</strain>
    </source>
</reference>
<evidence type="ECO:0000313" key="4">
    <source>
        <dbReference type="Proteomes" id="UP000017200"/>
    </source>
</evidence>
<dbReference type="EnsemblFungi" id="MVLG_01266T0">
    <property type="protein sequence ID" value="MVLG_01266T0"/>
    <property type="gene ID" value="MVLG_01266"/>
</dbReference>
<feature type="compositionally biased region" description="Basic and acidic residues" evidence="1">
    <location>
        <begin position="298"/>
        <end position="313"/>
    </location>
</feature>
<reference evidence="2 4" key="3">
    <citation type="journal article" date="2015" name="BMC Genomics">
        <title>Sex and parasites: genomic and transcriptomic analysis of Microbotryum lychnidis-dioicae, the biotrophic and plant-castrating anther smut fungus.</title>
        <authorList>
            <person name="Perlin M.H."/>
            <person name="Amselem J."/>
            <person name="Fontanillas E."/>
            <person name="Toh S.S."/>
            <person name="Chen Z."/>
            <person name="Goldberg J."/>
            <person name="Duplessis S."/>
            <person name="Henrissat B."/>
            <person name="Young S."/>
            <person name="Zeng Q."/>
            <person name="Aguileta G."/>
            <person name="Petit E."/>
            <person name="Badouin H."/>
            <person name="Andrews J."/>
            <person name="Razeeq D."/>
            <person name="Gabaldon T."/>
            <person name="Quesneville H."/>
            <person name="Giraud T."/>
            <person name="Hood M.E."/>
            <person name="Schultz D.J."/>
            <person name="Cuomo C.A."/>
        </authorList>
    </citation>
    <scope>NUCLEOTIDE SEQUENCE [LARGE SCALE GENOMIC DNA]</scope>
    <source>
        <strain evidence="4">p1A1 Lamole</strain>
        <strain evidence="2">P1A1 Lamole</strain>
    </source>
</reference>
<organism evidence="2">
    <name type="scientific">Microbotryum lychnidis-dioicae (strain p1A1 Lamole / MvSl-1064)</name>
    <name type="common">Anther smut fungus</name>
    <dbReference type="NCBI Taxonomy" id="683840"/>
    <lineage>
        <taxon>Eukaryota</taxon>
        <taxon>Fungi</taxon>
        <taxon>Dikarya</taxon>
        <taxon>Basidiomycota</taxon>
        <taxon>Pucciniomycotina</taxon>
        <taxon>Microbotryomycetes</taxon>
        <taxon>Microbotryales</taxon>
        <taxon>Microbotryaceae</taxon>
        <taxon>Microbotryum</taxon>
    </lineage>
</organism>
<feature type="compositionally biased region" description="Low complexity" evidence="1">
    <location>
        <begin position="38"/>
        <end position="48"/>
    </location>
</feature>
<sequence>MVTQFGSSPSPTGSTPSTSPTSQFHRRALSTSTRVFFPSMTNPSMRSPPTTPPRRGRGNGSVSFRYVNESPTNAALLRKTRRRKSTSRVFEKLGQWFERNGSTRPSVLLTLLTCLIITFGLFSLAETPRTDITNELSGWVRIASKVHPNHWAPGYSDTFRYKSQTHANRPTKGEVALAEAAPDKDVSNPDDEPEVPDPAPIHGAGRRPSDGPQRVEIPAKPTTEDKGLPQNVHPIHEDEAPSNNTEETNEKDGAKEQATINQTNSHDGGDRDGDHHDHDHDLHREEQNPDTEADTDLSESKDAKDDDQEHVVDEDNPDHLEQELQAAVAAAALAAAAGSNPVVKVVTLKPKFEDDRKFLFPAWIGEQETKAQLHLYQLGLLAVALNRTLVLPQVHKSRFSACYSSPFSLYYSIDTLDSFNIPWITHADFLALAHRELQNQKGESSAKTGQLVGMNRGNPVPADAAIMPLNRLCLAKLGLELEAYEPKAFFRHSRSAKIDIELAQRMIADLQAPDPNTGTTADVIVIQYNLRHEILTPGLVRPYQTPGSKPVREYQYFQYSPHWTLLGQQMAQALSPFLAVHWRSETVGVDALRPCGMSLIAWVKQVVAKRPEVKTAYFAMDYPIEIWLDGTGPGTQFSAHSGSMTRRITLAHHNAFNGFVEDWQREFGDTVKMTSFKGVLGSIELDTDLRALLGVEAKQKQADFDRLDAAIVGIVDKNILARAEVFLAGYPSNGASALVKFCAKNSQFTDQIIDGRIKAIKKQGSSSMAGSEGQLWNAVDRFATTSSRQRT</sequence>
<dbReference type="Proteomes" id="UP000017200">
    <property type="component" value="Unassembled WGS sequence"/>
</dbReference>
<reference evidence="3" key="4">
    <citation type="submission" date="2015-06" db="UniProtKB">
        <authorList>
            <consortium name="EnsemblFungi"/>
        </authorList>
    </citation>
    <scope>IDENTIFICATION</scope>
</reference>
<dbReference type="EMBL" id="AEIJ01000110">
    <property type="status" value="NOT_ANNOTATED_CDS"/>
    <property type="molecule type" value="Genomic_DNA"/>
</dbReference>
<evidence type="ECO:0000313" key="2">
    <source>
        <dbReference type="EMBL" id="KDE08485.1"/>
    </source>
</evidence>
<keyword evidence="4" id="KW-1185">Reference proteome</keyword>
<protein>
    <submittedName>
        <fullName evidence="2 3">Uncharacterized protein</fullName>
    </submittedName>
</protein>
<dbReference type="AlphaFoldDB" id="U5H1L1"/>
<evidence type="ECO:0000313" key="3">
    <source>
        <dbReference type="EnsemblFungi" id="MVLG_01266T0"/>
    </source>
</evidence>
<dbReference type="HOGENOM" id="CLU_354966_0_0_1"/>
<accession>U5H1L1</accession>
<feature type="region of interest" description="Disordered" evidence="1">
    <location>
        <begin position="165"/>
        <end position="313"/>
    </location>
</feature>
<dbReference type="InParanoid" id="U5H1L1"/>
<dbReference type="Gene3D" id="3.40.50.11350">
    <property type="match status" value="1"/>
</dbReference>
<dbReference type="OrthoDB" id="2020419at2759"/>
<proteinExistence type="predicted"/>
<name>U5H1L1_USTV1</name>
<feature type="region of interest" description="Disordered" evidence="1">
    <location>
        <begin position="1"/>
        <end position="63"/>
    </location>
</feature>
<feature type="compositionally biased region" description="Low complexity" evidence="1">
    <location>
        <begin position="1"/>
        <end position="22"/>
    </location>
</feature>
<evidence type="ECO:0000256" key="1">
    <source>
        <dbReference type="SAM" id="MobiDB-lite"/>
    </source>
</evidence>
<feature type="compositionally biased region" description="Acidic residues" evidence="1">
    <location>
        <begin position="288"/>
        <end position="297"/>
    </location>
</feature>